<reference evidence="2" key="1">
    <citation type="submission" date="2018-05" db="EMBL/GenBank/DDBJ databases">
        <authorList>
            <person name="Lanie J.A."/>
            <person name="Ng W.-L."/>
            <person name="Kazmierczak K.M."/>
            <person name="Andrzejewski T.M."/>
            <person name="Davidsen T.M."/>
            <person name="Wayne K.J."/>
            <person name="Tettelin H."/>
            <person name="Glass J.I."/>
            <person name="Rusch D."/>
            <person name="Podicherti R."/>
            <person name="Tsui H.-C.T."/>
            <person name="Winkler M.E."/>
        </authorList>
    </citation>
    <scope>NUCLEOTIDE SEQUENCE</scope>
</reference>
<proteinExistence type="predicted"/>
<dbReference type="Pfam" id="PF20680">
    <property type="entry name" value="DUF6817"/>
    <property type="match status" value="1"/>
</dbReference>
<feature type="non-terminal residue" evidence="2">
    <location>
        <position position="86"/>
    </location>
</feature>
<dbReference type="EMBL" id="UINC01087202">
    <property type="protein sequence ID" value="SVC36371.1"/>
    <property type="molecule type" value="Genomic_DNA"/>
</dbReference>
<evidence type="ECO:0000313" key="2">
    <source>
        <dbReference type="EMBL" id="SVC36371.1"/>
    </source>
</evidence>
<evidence type="ECO:0000259" key="1">
    <source>
        <dbReference type="Pfam" id="PF20680"/>
    </source>
</evidence>
<gene>
    <name evidence="2" type="ORF">METZ01_LOCUS289225</name>
</gene>
<name>A0A382LNB9_9ZZZZ</name>
<accession>A0A382LNB9</accession>
<organism evidence="2">
    <name type="scientific">marine metagenome</name>
    <dbReference type="NCBI Taxonomy" id="408172"/>
    <lineage>
        <taxon>unclassified sequences</taxon>
        <taxon>metagenomes</taxon>
        <taxon>ecological metagenomes</taxon>
    </lineage>
</organism>
<dbReference type="InterPro" id="IPR049202">
    <property type="entry name" value="DUF6817"/>
</dbReference>
<dbReference type="AlphaFoldDB" id="A0A382LNB9"/>
<protein>
    <recommendedName>
        <fullName evidence="1">DUF6817 domain-containing protein</fullName>
    </recommendedName>
</protein>
<feature type="domain" description="DUF6817" evidence="1">
    <location>
        <begin position="14"/>
        <end position="85"/>
    </location>
</feature>
<sequence>MPPTFKELTAFFGEEGADKVGHTNKSYVAHAIGVYTDLKEWGFDEEFARIGLFHSIYGTQLFQGFTLPLERRGDIRRMIGDHPEFL</sequence>